<comment type="caution">
    <text evidence="13">The sequence shown here is derived from an EMBL/GenBank/DDBJ whole genome shotgun (WGS) entry which is preliminary data.</text>
</comment>
<dbReference type="PANTHER" id="PTHR43221:SF2">
    <property type="entry name" value="PROTEASE HTPX HOMOLOG"/>
    <property type="match status" value="1"/>
</dbReference>
<dbReference type="InterPro" id="IPR050083">
    <property type="entry name" value="HtpX_protease"/>
</dbReference>
<gene>
    <name evidence="13" type="ORF">ACFSR3_05025</name>
</gene>
<comment type="cofactor">
    <cofactor evidence="1">
        <name>Zn(2+)</name>
        <dbReference type="ChEBI" id="CHEBI:29105"/>
    </cofactor>
</comment>
<dbReference type="EMBL" id="JBHUMD010000006">
    <property type="protein sequence ID" value="MFD2601410.1"/>
    <property type="molecule type" value="Genomic_DNA"/>
</dbReference>
<evidence type="ECO:0000256" key="2">
    <source>
        <dbReference type="ARBA" id="ARBA00022475"/>
    </source>
</evidence>
<dbReference type="Proteomes" id="UP001597480">
    <property type="component" value="Unassembled WGS sequence"/>
</dbReference>
<name>A0ABW5NSP5_9FLAO</name>
<keyword evidence="9 13" id="KW-0482">Metalloprotease</keyword>
<keyword evidence="5" id="KW-0479">Metal-binding</keyword>
<dbReference type="GO" id="GO:0008237">
    <property type="term" value="F:metallopeptidase activity"/>
    <property type="evidence" value="ECO:0007669"/>
    <property type="project" value="UniProtKB-KW"/>
</dbReference>
<sequence>MKNIAISADFRKNTIKAVLSIGLFIITYLALIAATIGLTIGLCYLGIGLVSLKASGITFMLALALASIGFLIMFFLVKFIFSQKKTDWSHLTEIKRSDEPRLFDLIQEVVNETGTQFPKKVYVSTEVNASVFYNSSFWSMFFPVKKNLHIGVGLMNAVTVDEFKGILAHEFGHFSQRSMKVGSYVHNVNQIIHDMLYDNQSYESMITSWANISGYFSFATAIGIKIISGIQLILKQVYNVVNINYMALSREMEFHADEIAANVAGPQSLVTSLVRMDLAAHSYNGTLDFYGGKIRDLKKPSDIFPQMRHIMFFWASEYKLDIINGLPNATLANRTRFNKSKISFSDQWSSHPSDKDRINRLNSLGITKPDSDVSLATILLTDQKSLQERLTAKLFQNVPYEGETSEHTLVEFTEEYENSISKNSFPKKFNNFFDDIDISGIDYENAALPELSEEQLFSRESVDTIYHSLGMKQDITTLNNIAAGLYKIKSFDYDGERHTIASASNLLQKIELELAETDKQIGNNTASVLGYYYNIAKNKGLSEEFNSKYSLYTSSFTKFDEDTAVLREMYELASFIHETTPLDVIKRKMEKVYHKEREFREQVRTILQSEGNAIDEETKEVLTKYLDNTAPYFHSEAYNDYAISLLFGCMNAYNTVLNRIIFNNKKHFIDFLATLTETGKITETTI</sequence>
<evidence type="ECO:0000313" key="13">
    <source>
        <dbReference type="EMBL" id="MFD2601410.1"/>
    </source>
</evidence>
<dbReference type="InterPro" id="IPR001915">
    <property type="entry name" value="Peptidase_M48"/>
</dbReference>
<evidence type="ECO:0000256" key="3">
    <source>
        <dbReference type="ARBA" id="ARBA00022670"/>
    </source>
</evidence>
<dbReference type="PANTHER" id="PTHR43221">
    <property type="entry name" value="PROTEASE HTPX"/>
    <property type="match status" value="1"/>
</dbReference>
<dbReference type="Pfam" id="PF01435">
    <property type="entry name" value="Peptidase_M48"/>
    <property type="match status" value="1"/>
</dbReference>
<evidence type="ECO:0000256" key="7">
    <source>
        <dbReference type="ARBA" id="ARBA00022833"/>
    </source>
</evidence>
<dbReference type="EC" id="3.4.24.-" evidence="13"/>
<evidence type="ECO:0000256" key="1">
    <source>
        <dbReference type="ARBA" id="ARBA00001947"/>
    </source>
</evidence>
<evidence type="ECO:0000313" key="14">
    <source>
        <dbReference type="Proteomes" id="UP001597480"/>
    </source>
</evidence>
<dbReference type="CDD" id="cd07328">
    <property type="entry name" value="M48_Ste24p_like"/>
    <property type="match status" value="1"/>
</dbReference>
<dbReference type="Gene3D" id="3.30.2010.10">
    <property type="entry name" value="Metalloproteases ('zincins'), catalytic domain"/>
    <property type="match status" value="1"/>
</dbReference>
<reference evidence="14" key="1">
    <citation type="journal article" date="2019" name="Int. J. Syst. Evol. Microbiol.">
        <title>The Global Catalogue of Microorganisms (GCM) 10K type strain sequencing project: providing services to taxonomists for standard genome sequencing and annotation.</title>
        <authorList>
            <consortium name="The Broad Institute Genomics Platform"/>
            <consortium name="The Broad Institute Genome Sequencing Center for Infectious Disease"/>
            <person name="Wu L."/>
            <person name="Ma J."/>
        </authorList>
    </citation>
    <scope>NUCLEOTIDE SEQUENCE [LARGE SCALE GENOMIC DNA]</scope>
    <source>
        <strain evidence="14">KCTC 42107</strain>
    </source>
</reference>
<dbReference type="RefSeq" id="WP_379819994.1">
    <property type="nucleotide sequence ID" value="NZ_JBHUMD010000006.1"/>
</dbReference>
<evidence type="ECO:0000256" key="10">
    <source>
        <dbReference type="ARBA" id="ARBA00023136"/>
    </source>
</evidence>
<keyword evidence="4 11" id="KW-0812">Transmembrane</keyword>
<evidence type="ECO:0000256" key="8">
    <source>
        <dbReference type="ARBA" id="ARBA00022989"/>
    </source>
</evidence>
<evidence type="ECO:0000256" key="9">
    <source>
        <dbReference type="ARBA" id="ARBA00023049"/>
    </source>
</evidence>
<keyword evidence="8 11" id="KW-1133">Transmembrane helix</keyword>
<feature type="transmembrane region" description="Helical" evidence="11">
    <location>
        <begin position="59"/>
        <end position="81"/>
    </location>
</feature>
<organism evidence="13 14">
    <name type="scientific">Flavobacterium suzhouense</name>
    <dbReference type="NCBI Taxonomy" id="1529638"/>
    <lineage>
        <taxon>Bacteria</taxon>
        <taxon>Pseudomonadati</taxon>
        <taxon>Bacteroidota</taxon>
        <taxon>Flavobacteriia</taxon>
        <taxon>Flavobacteriales</taxon>
        <taxon>Flavobacteriaceae</taxon>
        <taxon>Flavobacterium</taxon>
    </lineage>
</organism>
<keyword evidence="2" id="KW-1003">Cell membrane</keyword>
<protein>
    <submittedName>
        <fullName evidence="13">M48 family metalloprotease</fullName>
        <ecNumber evidence="13">3.4.24.-</ecNumber>
    </submittedName>
</protein>
<keyword evidence="10 11" id="KW-0472">Membrane</keyword>
<evidence type="ECO:0000256" key="4">
    <source>
        <dbReference type="ARBA" id="ARBA00022692"/>
    </source>
</evidence>
<feature type="domain" description="Peptidase M48" evidence="12">
    <location>
        <begin position="99"/>
        <end position="363"/>
    </location>
</feature>
<keyword evidence="6 13" id="KW-0378">Hydrolase</keyword>
<keyword evidence="3" id="KW-0645">Protease</keyword>
<feature type="transmembrane region" description="Helical" evidence="11">
    <location>
        <begin position="215"/>
        <end position="234"/>
    </location>
</feature>
<proteinExistence type="predicted"/>
<evidence type="ECO:0000259" key="12">
    <source>
        <dbReference type="Pfam" id="PF01435"/>
    </source>
</evidence>
<evidence type="ECO:0000256" key="5">
    <source>
        <dbReference type="ARBA" id="ARBA00022723"/>
    </source>
</evidence>
<keyword evidence="14" id="KW-1185">Reference proteome</keyword>
<evidence type="ECO:0000256" key="11">
    <source>
        <dbReference type="SAM" id="Phobius"/>
    </source>
</evidence>
<feature type="transmembrane region" description="Helical" evidence="11">
    <location>
        <begin position="21"/>
        <end position="47"/>
    </location>
</feature>
<accession>A0ABW5NSP5</accession>
<evidence type="ECO:0000256" key="6">
    <source>
        <dbReference type="ARBA" id="ARBA00022801"/>
    </source>
</evidence>
<keyword evidence="7" id="KW-0862">Zinc</keyword>